<evidence type="ECO:0000313" key="3">
    <source>
        <dbReference type="EMBL" id="KTD85181.1"/>
    </source>
</evidence>
<accession>A0A0W1AV94</accession>
<keyword evidence="1" id="KW-1133">Transmembrane helix</keyword>
<feature type="domain" description="YdbS-like PH" evidence="2">
    <location>
        <begin position="72"/>
        <end position="148"/>
    </location>
</feature>
<evidence type="ECO:0000256" key="1">
    <source>
        <dbReference type="SAM" id="Phobius"/>
    </source>
</evidence>
<protein>
    <recommendedName>
        <fullName evidence="2">YdbS-like PH domain-containing protein</fullName>
    </recommendedName>
</protein>
<dbReference type="RefSeq" id="WP_060624970.1">
    <property type="nucleotide sequence ID" value="NZ_LCZJ02000029.1"/>
</dbReference>
<dbReference type="EMBL" id="LCZJ02000029">
    <property type="protein sequence ID" value="KTD85181.1"/>
    <property type="molecule type" value="Genomic_DNA"/>
</dbReference>
<feature type="transmembrane region" description="Helical" evidence="1">
    <location>
        <begin position="21"/>
        <end position="42"/>
    </location>
</feature>
<gene>
    <name evidence="3" type="ORF">UQ64_21310</name>
</gene>
<reference evidence="3 4" key="1">
    <citation type="journal article" date="2015" name="Int. Biodeterior. Biodegradation">
        <title>Physiological and genetic screening methods for the isolation of methyl tert-butyl ether-degrading bacteria for bioremediation purposes.</title>
        <authorList>
            <person name="Guisado I.M."/>
            <person name="Purswani J."/>
            <person name="Gonzalez Lopez J."/>
            <person name="Pozo C."/>
        </authorList>
    </citation>
    <scope>NUCLEOTIDE SEQUENCE [LARGE SCALE GENOMIC DNA]</scope>
    <source>
        <strain evidence="3 4">SH7</strain>
    </source>
</reference>
<dbReference type="Pfam" id="PF03703">
    <property type="entry name" value="bPH_2"/>
    <property type="match status" value="1"/>
</dbReference>
<dbReference type="PANTHER" id="PTHR34473:SF2">
    <property type="entry name" value="UPF0699 TRANSMEMBRANE PROTEIN YDBT"/>
    <property type="match status" value="1"/>
</dbReference>
<dbReference type="InterPro" id="IPR005182">
    <property type="entry name" value="YdbS-like_PH"/>
</dbReference>
<keyword evidence="1" id="KW-0472">Membrane</keyword>
<evidence type="ECO:0000259" key="2">
    <source>
        <dbReference type="Pfam" id="PF03703"/>
    </source>
</evidence>
<feature type="transmembrane region" description="Helical" evidence="1">
    <location>
        <begin position="48"/>
        <end position="67"/>
    </location>
</feature>
<dbReference type="PANTHER" id="PTHR34473">
    <property type="entry name" value="UPF0699 TRANSMEMBRANE PROTEIN YDBS"/>
    <property type="match status" value="1"/>
</dbReference>
<keyword evidence="1" id="KW-0812">Transmembrane</keyword>
<evidence type="ECO:0000313" key="4">
    <source>
        <dbReference type="Proteomes" id="UP000054709"/>
    </source>
</evidence>
<sequence length="159" mass="18292">MNNTDFLRLDEKVIAARKLEGIISACVYAAIVLALIYCTFAFQWPKWIVMLITGIMIVSIPFELYWIPMWKYRIWRYKVNETSIQIQKGILFKKKILIPMGKVQHVGAKQGPILKKYGLYTVTFATAVGSHDIPGLNEESANSIRREIEINARLDDEQV</sequence>
<dbReference type="AlphaFoldDB" id="A0A0W1AV94"/>
<organism evidence="3 4">
    <name type="scientific">Paenibacillus etheri</name>
    <dbReference type="NCBI Taxonomy" id="1306852"/>
    <lineage>
        <taxon>Bacteria</taxon>
        <taxon>Bacillati</taxon>
        <taxon>Bacillota</taxon>
        <taxon>Bacilli</taxon>
        <taxon>Bacillales</taxon>
        <taxon>Paenibacillaceae</taxon>
        <taxon>Paenibacillus</taxon>
    </lineage>
</organism>
<keyword evidence="4" id="KW-1185">Reference proteome</keyword>
<dbReference type="Proteomes" id="UP000054709">
    <property type="component" value="Unassembled WGS sequence"/>
</dbReference>
<proteinExistence type="predicted"/>
<name>A0A0W1AV94_9BACL</name>
<dbReference type="OrthoDB" id="1750577at2"/>
<comment type="caution">
    <text evidence="3">The sequence shown here is derived from an EMBL/GenBank/DDBJ whole genome shotgun (WGS) entry which is preliminary data.</text>
</comment>